<dbReference type="Pfam" id="PF08502">
    <property type="entry name" value="LeuA_dimer"/>
    <property type="match status" value="1"/>
</dbReference>
<dbReference type="GO" id="GO:0043714">
    <property type="term" value="F:(R)-citramalate synthase activity"/>
    <property type="evidence" value="ECO:0007669"/>
    <property type="project" value="UniProtKB-UniRule"/>
</dbReference>
<evidence type="ECO:0000256" key="5">
    <source>
        <dbReference type="ARBA" id="ARBA00022679"/>
    </source>
</evidence>
<name>A0A7C5LAB6_CALS0</name>
<evidence type="ECO:0000256" key="2">
    <source>
        <dbReference type="ARBA" id="ARBA00006154"/>
    </source>
</evidence>
<dbReference type="GO" id="GO:0009098">
    <property type="term" value="P:L-leucine biosynthetic process"/>
    <property type="evidence" value="ECO:0007669"/>
    <property type="project" value="InterPro"/>
</dbReference>
<evidence type="ECO:0000256" key="6">
    <source>
        <dbReference type="ARBA" id="ARBA00023304"/>
    </source>
</evidence>
<dbReference type="InterPro" id="IPR013709">
    <property type="entry name" value="2-isopropylmalate_synth_dimer"/>
</dbReference>
<dbReference type="SUPFAM" id="SSF110921">
    <property type="entry name" value="2-isopropylmalate synthase LeuA, allosteric (dimerisation) domain"/>
    <property type="match status" value="1"/>
</dbReference>
<dbReference type="InterPro" id="IPR036230">
    <property type="entry name" value="LeuA_allosteric_dom_sf"/>
</dbReference>
<keyword evidence="4" id="KW-0412">Isoleucine biosynthesis</keyword>
<dbReference type="PANTHER" id="PTHR43538">
    <property type="entry name" value="ALPHA-IPM SYNTHASE/HOMOCITRATE SYNTHASE"/>
    <property type="match status" value="1"/>
</dbReference>
<comment type="caution">
    <text evidence="10">The sequence shown here is derived from an EMBL/GenBank/DDBJ whole genome shotgun (WGS) entry which is preliminary data.</text>
</comment>
<evidence type="ECO:0000256" key="3">
    <source>
        <dbReference type="ARBA" id="ARBA00022605"/>
    </source>
</evidence>
<dbReference type="InterPro" id="IPR002034">
    <property type="entry name" value="AIPM/Hcit_synth_CS"/>
</dbReference>
<dbReference type="InterPro" id="IPR000891">
    <property type="entry name" value="PYR_CT"/>
</dbReference>
<dbReference type="Pfam" id="PF00682">
    <property type="entry name" value="HMGL-like"/>
    <property type="match status" value="1"/>
</dbReference>
<dbReference type="AlphaFoldDB" id="A0A7C5LAB6"/>
<organism evidence="10">
    <name type="scientific">Caldiarchaeum subterraneum</name>
    <dbReference type="NCBI Taxonomy" id="311458"/>
    <lineage>
        <taxon>Archaea</taxon>
        <taxon>Nitrososphaerota</taxon>
        <taxon>Candidatus Caldarchaeales</taxon>
        <taxon>Candidatus Caldarchaeaceae</taxon>
        <taxon>Candidatus Caldarchaeum</taxon>
    </lineage>
</organism>
<evidence type="ECO:0000256" key="8">
    <source>
        <dbReference type="RuleBase" id="RU003523"/>
    </source>
</evidence>
<dbReference type="Gene3D" id="1.10.238.260">
    <property type="match status" value="1"/>
</dbReference>
<sequence>MDYVEVLDTTLRDGAQTRGVTFTLHDKLRIAEKLDELGVDIIEGGWPGSNPKDVEFFKAVKKLSLSNSRIGAFGSTRRVGLKPGQDPSVNAILDADVEIAIIFGKSWTLHAKEVLRCSLEENLEMVSDTVEYLREHGLDVIFDAEHFFDGYFDSPEYAVEVLRCAKEAGAATIVLCDTNGGTLPKKVGEVVRQVRRAVEGPLGIHAHNDCGLAVANSLTAVDEGVRHVQGTMIGLGERCGNADLTQIIPNLVLKMGYRVLKTPDNLRKLKDVAYYVAEVANMPLSPGYPFFGMNAFAHKGGVHIDAILKNPRTYEHVDPALLGMDRALSVSELAGRSALVNHAARLGISLTKEQASSVLDEVKRLEAMGYHFEPADATLSLLILKSVGVDVERLRVRTWWVEVLEAGNLTSRAVVSMDIDGEAVTTTGEGVGPVHALDVAIRAAILKKYPNLQATQLANYKVSVIDTRDATAAAVRVFIEFADDGNRWATTGVSRNIVEASLKAIIDGYSYKLLVIDEGRITSRLQEGSGS</sequence>
<gene>
    <name evidence="10" type="ORF">ENM11_06575</name>
</gene>
<proteinExistence type="inferred from homology"/>
<reference evidence="10" key="1">
    <citation type="journal article" date="2020" name="mSystems">
        <title>Genome- and Community-Level Interaction Insights into Carbon Utilization and Element Cycling Functions of Hydrothermarchaeota in Hydrothermal Sediment.</title>
        <authorList>
            <person name="Zhou Z."/>
            <person name="Liu Y."/>
            <person name="Xu W."/>
            <person name="Pan J."/>
            <person name="Luo Z.H."/>
            <person name="Li M."/>
        </authorList>
    </citation>
    <scope>NUCLEOTIDE SEQUENCE [LARGE SCALE GENOMIC DNA]</scope>
    <source>
        <strain evidence="10">SpSt-1056</strain>
    </source>
</reference>
<dbReference type="GO" id="GO:0009097">
    <property type="term" value="P:isoleucine biosynthetic process"/>
    <property type="evidence" value="ECO:0007669"/>
    <property type="project" value="UniProtKB-UniRule"/>
</dbReference>
<dbReference type="InterPro" id="IPR013785">
    <property type="entry name" value="Aldolase_TIM"/>
</dbReference>
<dbReference type="Gene3D" id="3.30.160.270">
    <property type="match status" value="1"/>
</dbReference>
<dbReference type="GO" id="GO:0003852">
    <property type="term" value="F:2-isopropylmalate synthase activity"/>
    <property type="evidence" value="ECO:0007669"/>
    <property type="project" value="InterPro"/>
</dbReference>
<evidence type="ECO:0000259" key="9">
    <source>
        <dbReference type="PROSITE" id="PS50991"/>
    </source>
</evidence>
<keyword evidence="3" id="KW-0028">Amino-acid biosynthesis</keyword>
<dbReference type="Gene3D" id="3.20.20.70">
    <property type="entry name" value="Aldolase class I"/>
    <property type="match status" value="1"/>
</dbReference>
<dbReference type="PROSITE" id="PS50991">
    <property type="entry name" value="PYR_CT"/>
    <property type="match status" value="1"/>
</dbReference>
<dbReference type="PROSITE" id="PS00815">
    <property type="entry name" value="AIPM_HOMOCIT_SYNTH_1"/>
    <property type="match status" value="1"/>
</dbReference>
<evidence type="ECO:0000313" key="10">
    <source>
        <dbReference type="EMBL" id="HHK68798.1"/>
    </source>
</evidence>
<evidence type="ECO:0000256" key="7">
    <source>
        <dbReference type="NCBIfam" id="TIGR00977"/>
    </source>
</evidence>
<dbReference type="InterPro" id="IPR054691">
    <property type="entry name" value="LeuA/HCS_post-cat"/>
</dbReference>
<dbReference type="InterPro" id="IPR005675">
    <property type="entry name" value="Citramal_synthase"/>
</dbReference>
<evidence type="ECO:0000256" key="1">
    <source>
        <dbReference type="ARBA" id="ARBA00004743"/>
    </source>
</evidence>
<dbReference type="NCBIfam" id="TIGR00977">
    <property type="entry name" value="citramal_synth"/>
    <property type="match status" value="1"/>
</dbReference>
<dbReference type="PANTHER" id="PTHR43538:SF1">
    <property type="entry name" value="(R)-CITRAMALATE SYNTHASE"/>
    <property type="match status" value="1"/>
</dbReference>
<evidence type="ECO:0000256" key="4">
    <source>
        <dbReference type="ARBA" id="ARBA00022624"/>
    </source>
</evidence>
<feature type="domain" description="Pyruvate carboxyltransferase" evidence="9">
    <location>
        <begin position="4"/>
        <end position="270"/>
    </location>
</feature>
<dbReference type="CDD" id="cd07941">
    <property type="entry name" value="DRE_TIM_LeuA3"/>
    <property type="match status" value="1"/>
</dbReference>
<dbReference type="PROSITE" id="PS00816">
    <property type="entry name" value="AIPM_HOMOCIT_SYNTH_2"/>
    <property type="match status" value="1"/>
</dbReference>
<dbReference type="SMART" id="SM00917">
    <property type="entry name" value="LeuA_dimer"/>
    <property type="match status" value="1"/>
</dbReference>
<comment type="pathway">
    <text evidence="1">Amino-acid biosynthesis; L-isoleucine biosynthesis; 2-oxobutanoate from pyruvate: step 1/3.</text>
</comment>
<keyword evidence="6" id="KW-0100">Branched-chain amino acid biosynthesis</keyword>
<dbReference type="EC" id="2.3.3.21" evidence="7"/>
<accession>A0A7C5LAB6</accession>
<protein>
    <recommendedName>
        <fullName evidence="7">Citramalate synthase</fullName>
        <ecNumber evidence="7">2.3.3.21</ecNumber>
    </recommendedName>
</protein>
<keyword evidence="5 8" id="KW-0808">Transferase</keyword>
<dbReference type="UniPathway" id="UPA00047">
    <property type="reaction ID" value="UER00066"/>
</dbReference>
<dbReference type="Pfam" id="PF22617">
    <property type="entry name" value="HCS_D2"/>
    <property type="match status" value="1"/>
</dbReference>
<dbReference type="EMBL" id="DRWN01000055">
    <property type="protein sequence ID" value="HHK68798.1"/>
    <property type="molecule type" value="Genomic_DNA"/>
</dbReference>
<dbReference type="SUPFAM" id="SSF51569">
    <property type="entry name" value="Aldolase"/>
    <property type="match status" value="1"/>
</dbReference>
<comment type="similarity">
    <text evidence="2 8">Belongs to the alpha-IPM synthase/homocitrate synthase family.</text>
</comment>